<name>A0ABQ9HPT0_9NEOP</name>
<dbReference type="InterPro" id="IPR057191">
    <property type="entry name" value="DUF7869"/>
</dbReference>
<reference evidence="2 3" key="1">
    <citation type="submission" date="2023-02" db="EMBL/GenBank/DDBJ databases">
        <title>LHISI_Scaffold_Assembly.</title>
        <authorList>
            <person name="Stuart O.P."/>
            <person name="Cleave R."/>
            <person name="Magrath M.J.L."/>
            <person name="Mikheyev A.S."/>
        </authorList>
    </citation>
    <scope>NUCLEOTIDE SEQUENCE [LARGE SCALE GENOMIC DNA]</scope>
    <source>
        <strain evidence="2">Daus_M_001</strain>
        <tissue evidence="2">Leg muscle</tissue>
    </source>
</reference>
<evidence type="ECO:0000313" key="3">
    <source>
        <dbReference type="Proteomes" id="UP001159363"/>
    </source>
</evidence>
<dbReference type="Pfam" id="PF25273">
    <property type="entry name" value="DUF7869"/>
    <property type="match status" value="1"/>
</dbReference>
<gene>
    <name evidence="2" type="ORF">PR048_012589</name>
</gene>
<dbReference type="EMBL" id="JARBHB010000004">
    <property type="protein sequence ID" value="KAJ8886378.1"/>
    <property type="molecule type" value="Genomic_DNA"/>
</dbReference>
<protein>
    <recommendedName>
        <fullName evidence="1">DUF7869 domain-containing protein</fullName>
    </recommendedName>
</protein>
<dbReference type="PANTHER" id="PTHR10773:SF19">
    <property type="match status" value="1"/>
</dbReference>
<dbReference type="PANTHER" id="PTHR10773">
    <property type="entry name" value="DNA-DIRECTED RNA POLYMERASES I, II, AND III SUBUNIT RPABC2"/>
    <property type="match status" value="1"/>
</dbReference>
<evidence type="ECO:0000259" key="1">
    <source>
        <dbReference type="Pfam" id="PF25273"/>
    </source>
</evidence>
<evidence type="ECO:0000313" key="2">
    <source>
        <dbReference type="EMBL" id="KAJ8886378.1"/>
    </source>
</evidence>
<accession>A0ABQ9HPT0</accession>
<organism evidence="2 3">
    <name type="scientific">Dryococelus australis</name>
    <dbReference type="NCBI Taxonomy" id="614101"/>
    <lineage>
        <taxon>Eukaryota</taxon>
        <taxon>Metazoa</taxon>
        <taxon>Ecdysozoa</taxon>
        <taxon>Arthropoda</taxon>
        <taxon>Hexapoda</taxon>
        <taxon>Insecta</taxon>
        <taxon>Pterygota</taxon>
        <taxon>Neoptera</taxon>
        <taxon>Polyneoptera</taxon>
        <taxon>Phasmatodea</taxon>
        <taxon>Verophasmatodea</taxon>
        <taxon>Anareolatae</taxon>
        <taxon>Phasmatidae</taxon>
        <taxon>Eurycanthinae</taxon>
        <taxon>Dryococelus</taxon>
    </lineage>
</organism>
<feature type="domain" description="DUF7869" evidence="1">
    <location>
        <begin position="143"/>
        <end position="251"/>
    </location>
</feature>
<keyword evidence="3" id="KW-1185">Reference proteome</keyword>
<proteinExistence type="predicted"/>
<sequence length="306" mass="35421">MSLSSRRRKIVELVLNKNEADDELSCGNGENELNVTNKSIVVYIEVERKKKRKEASEWLRDKRKRQRSSGEHYLNDIGLYKEDCKTKGITFTKSDVFKKAWRKDYNIGIHIPKKDKCPMCLAKEEGNLMVDAEKTTANSLLYCDSWPGKNKNHVVLSTIAYTLKQLSTITCITLNYLLPGHSYMPVDSVHSAIETNLKRRVVWAPSEWPTWIVNARTSPEPYTVYVMNYNDFKKWKPTEMMFFASTTKGTCFGRQDKVRVHFKIHCAWTSTGVDRLREHDDVDLPNQLYGAKIPIAAQKYEDLKLL</sequence>
<dbReference type="Proteomes" id="UP001159363">
    <property type="component" value="Chromosome X"/>
</dbReference>
<comment type="caution">
    <text evidence="2">The sequence shown here is derived from an EMBL/GenBank/DDBJ whole genome shotgun (WGS) entry which is preliminary data.</text>
</comment>